<protein>
    <submittedName>
        <fullName evidence="1">Uncharacterized protein</fullName>
    </submittedName>
</protein>
<evidence type="ECO:0000313" key="2">
    <source>
        <dbReference type="Proteomes" id="UP000001733"/>
    </source>
</evidence>
<dbReference type="EMBL" id="CP001146">
    <property type="protein sequence ID" value="ACI19506.1"/>
    <property type="molecule type" value="Genomic_DNA"/>
</dbReference>
<name>B5YCT0_DICT6</name>
<dbReference type="HOGENOM" id="CLU_1394404_0_0_0"/>
<dbReference type="PaxDb" id="309799-DICTH_0457"/>
<evidence type="ECO:0000313" key="1">
    <source>
        <dbReference type="EMBL" id="ACI19506.1"/>
    </source>
</evidence>
<dbReference type="Proteomes" id="UP000001733">
    <property type="component" value="Chromosome"/>
</dbReference>
<dbReference type="OrthoDB" id="9815555at2"/>
<accession>B5YCT0</accession>
<reference evidence="1 2" key="1">
    <citation type="journal article" date="2014" name="Genome Announc.">
        <title>Complete Genome Sequence of the Extreme Thermophile Dictyoglomus thermophilum H-6-12.</title>
        <authorList>
            <person name="Coil D.A."/>
            <person name="Badger J.H."/>
            <person name="Forberger H.C."/>
            <person name="Riggs F."/>
            <person name="Madupu R."/>
            <person name="Fedorova N."/>
            <person name="Ward N."/>
            <person name="Robb F.T."/>
            <person name="Eisen J.A."/>
        </authorList>
    </citation>
    <scope>NUCLEOTIDE SEQUENCE [LARGE SCALE GENOMIC DNA]</scope>
    <source>
        <strain evidence="2">ATCC 35947 / DSM 3960 / H-6-12</strain>
    </source>
</reference>
<keyword evidence="2" id="KW-1185">Reference proteome</keyword>
<dbReference type="RefSeq" id="WP_012548138.1">
    <property type="nucleotide sequence ID" value="NC_011297.1"/>
</dbReference>
<gene>
    <name evidence="1" type="ordered locus">DICTH_0457</name>
</gene>
<proteinExistence type="predicted"/>
<dbReference type="AlphaFoldDB" id="B5YCT0"/>
<organism evidence="1 2">
    <name type="scientific">Dictyoglomus thermophilum (strain ATCC 35947 / DSM 3960 / H-6-12)</name>
    <dbReference type="NCBI Taxonomy" id="309799"/>
    <lineage>
        <taxon>Bacteria</taxon>
        <taxon>Pseudomonadati</taxon>
        <taxon>Dictyoglomota</taxon>
        <taxon>Dictyoglomia</taxon>
        <taxon>Dictyoglomales</taxon>
        <taxon>Dictyoglomaceae</taxon>
        <taxon>Dictyoglomus</taxon>
    </lineage>
</organism>
<sequence>MEILRYFLILIIFLILIQVAFGNMIPVVENRSIVIAKVKAIVHKEFPFSEIVVEVVRSESVEGFKNFAKVGDIIPLYPLSLNANLENVDDFRKKVLYTCYFLKPGDLVKAEIEFVGDEAKRGWVIRDIERVIEVNEGLLKDVIYSFLKAKGFIKDKEELKYEVVKDGENYRVEIILDNKKLTIILDKSYVILNYF</sequence>
<dbReference type="KEGG" id="dth:DICTH_0457"/>
<dbReference type="STRING" id="309799.DICTH_0457"/>